<dbReference type="PANTHER" id="PTHR46060:SF1">
    <property type="entry name" value="MARINER MOS1 TRANSPOSASE-LIKE PROTEIN"/>
    <property type="match status" value="1"/>
</dbReference>
<protein>
    <submittedName>
        <fullName evidence="1">Uncharacterized protein</fullName>
    </submittedName>
</protein>
<dbReference type="InterPro" id="IPR036397">
    <property type="entry name" value="RNaseH_sf"/>
</dbReference>
<feature type="non-terminal residue" evidence="1">
    <location>
        <position position="1"/>
    </location>
</feature>
<comment type="caution">
    <text evidence="1">The sequence shown here is derived from an EMBL/GenBank/DDBJ whole genome shotgun (WGS) entry which is preliminary data.</text>
</comment>
<gene>
    <name evidence="1" type="ORF">A3Q56_06739</name>
</gene>
<organism evidence="1 2">
    <name type="scientific">Intoshia linei</name>
    <dbReference type="NCBI Taxonomy" id="1819745"/>
    <lineage>
        <taxon>Eukaryota</taxon>
        <taxon>Metazoa</taxon>
        <taxon>Spiralia</taxon>
        <taxon>Lophotrochozoa</taxon>
        <taxon>Mesozoa</taxon>
        <taxon>Orthonectida</taxon>
        <taxon>Rhopaluridae</taxon>
        <taxon>Intoshia</taxon>
    </lineage>
</organism>
<evidence type="ECO:0000313" key="2">
    <source>
        <dbReference type="Proteomes" id="UP000078046"/>
    </source>
</evidence>
<dbReference type="AlphaFoldDB" id="A0A177AU82"/>
<dbReference type="InterPro" id="IPR052709">
    <property type="entry name" value="Transposase-MT_Hybrid"/>
</dbReference>
<proteinExistence type="predicted"/>
<reference evidence="1 2" key="1">
    <citation type="submission" date="2016-04" db="EMBL/GenBank/DDBJ databases">
        <title>The genome of Intoshia linei affirms orthonectids as highly simplified spiralians.</title>
        <authorList>
            <person name="Mikhailov K.V."/>
            <person name="Slusarev G.S."/>
            <person name="Nikitin M.A."/>
            <person name="Logacheva M.D."/>
            <person name="Penin A."/>
            <person name="Aleoshin V."/>
            <person name="Panchin Y.V."/>
        </authorList>
    </citation>
    <scope>NUCLEOTIDE SEQUENCE [LARGE SCALE GENOMIC DNA]</scope>
    <source>
        <strain evidence="1">Intl2013</strain>
        <tissue evidence="1">Whole animal</tissue>
    </source>
</reference>
<accession>A0A177AU82</accession>
<sequence length="184" mass="21434">LKFVVLPHPPYSTDLAPSDYYLFIAMSNHYYRKKYTSNERLKLDIETFLSNKVASFYTNSINRLPERWKKTGKQLNDECVEEGLEQVKYVVNQKLVDLSNHTCNYMNGTIKNLDEAVINADDSIICFVEHNQNILDYLDNATVNENEETVMKTLAHVTVLLIHDREMMEDMIHSIEQNLDNLIV</sequence>
<dbReference type="GO" id="GO:0003676">
    <property type="term" value="F:nucleic acid binding"/>
    <property type="evidence" value="ECO:0007669"/>
    <property type="project" value="InterPro"/>
</dbReference>
<dbReference type="OrthoDB" id="10018757at2759"/>
<keyword evidence="2" id="KW-1185">Reference proteome</keyword>
<evidence type="ECO:0000313" key="1">
    <source>
        <dbReference type="EMBL" id="OAF65546.1"/>
    </source>
</evidence>
<name>A0A177AU82_9BILA</name>
<dbReference type="PANTHER" id="PTHR46060">
    <property type="entry name" value="MARINER MOS1 TRANSPOSASE-LIKE PROTEIN"/>
    <property type="match status" value="1"/>
</dbReference>
<dbReference type="Proteomes" id="UP000078046">
    <property type="component" value="Unassembled WGS sequence"/>
</dbReference>
<dbReference type="Gene3D" id="3.30.420.10">
    <property type="entry name" value="Ribonuclease H-like superfamily/Ribonuclease H"/>
    <property type="match status" value="1"/>
</dbReference>
<dbReference type="EMBL" id="LWCA01001247">
    <property type="protein sequence ID" value="OAF65546.1"/>
    <property type="molecule type" value="Genomic_DNA"/>
</dbReference>